<reference evidence="2 3" key="1">
    <citation type="journal article" date="2016" name="PLoS ONE">
        <title>A First Insight into the Genome of the Filter-Feeder Mussel Mytilus galloprovincialis.</title>
        <authorList>
            <person name="Murgarella M."/>
            <person name="Puiu D."/>
            <person name="Novoa B."/>
            <person name="Figueras A."/>
            <person name="Posada D."/>
            <person name="Canchaya C."/>
        </authorList>
    </citation>
    <scope>NUCLEOTIDE SEQUENCE [LARGE SCALE GENOMIC DNA]</scope>
    <source>
        <tissue evidence="2">Muscle</tissue>
    </source>
</reference>
<sequence length="208" mass="22471">LYFFSRTYTISVTRSGSANTLQKQSKTLYISRDIPPMCSVDTLNGQCDNNYGNGSCLDSSWTGQATITFTTDLQSVTGSNGMNVETSSVLSSPSVVTVSGTCCTPSTYLTIIDKNNNFVRCHFFLGDVIYIDDSKSVLSTAEQIAVGVIAGIVVACLLATVTFVIVVYRKGVKPKLNAMKVDNLNREALCVSEQSVKMIKRNEHSTGS</sequence>
<feature type="transmembrane region" description="Helical" evidence="1">
    <location>
        <begin position="144"/>
        <end position="168"/>
    </location>
</feature>
<keyword evidence="1" id="KW-1133">Transmembrane helix</keyword>
<feature type="non-terminal residue" evidence="2">
    <location>
        <position position="1"/>
    </location>
</feature>
<comment type="caution">
    <text evidence="2">The sequence shown here is derived from an EMBL/GenBank/DDBJ whole genome shotgun (WGS) entry which is preliminary data.</text>
</comment>
<keyword evidence="1" id="KW-0472">Membrane</keyword>
<proteinExistence type="predicted"/>
<evidence type="ECO:0000313" key="3">
    <source>
        <dbReference type="Proteomes" id="UP000266721"/>
    </source>
</evidence>
<protein>
    <submittedName>
        <fullName evidence="2">Uncharacterized protein</fullName>
    </submittedName>
</protein>
<keyword evidence="3" id="KW-1185">Reference proteome</keyword>
<accession>A0A3L5TTX6</accession>
<gene>
    <name evidence="2" type="ORF">AM593_10649</name>
</gene>
<dbReference type="EMBL" id="KV585535">
    <property type="protein sequence ID" value="OPL32987.1"/>
    <property type="molecule type" value="Genomic_DNA"/>
</dbReference>
<organism evidence="2 3">
    <name type="scientific">Mytilus galloprovincialis</name>
    <name type="common">Mediterranean mussel</name>
    <dbReference type="NCBI Taxonomy" id="29158"/>
    <lineage>
        <taxon>Eukaryota</taxon>
        <taxon>Metazoa</taxon>
        <taxon>Spiralia</taxon>
        <taxon>Lophotrochozoa</taxon>
        <taxon>Mollusca</taxon>
        <taxon>Bivalvia</taxon>
        <taxon>Autobranchia</taxon>
        <taxon>Pteriomorphia</taxon>
        <taxon>Mytilida</taxon>
        <taxon>Mytiloidea</taxon>
        <taxon>Mytilidae</taxon>
        <taxon>Mytilinae</taxon>
        <taxon>Mytilus</taxon>
    </lineage>
</organism>
<name>A0A3L5TTX6_MYTGA</name>
<keyword evidence="1" id="KW-0812">Transmembrane</keyword>
<evidence type="ECO:0000313" key="2">
    <source>
        <dbReference type="EMBL" id="OPL32987.1"/>
    </source>
</evidence>
<evidence type="ECO:0000256" key="1">
    <source>
        <dbReference type="SAM" id="Phobius"/>
    </source>
</evidence>
<dbReference type="AlphaFoldDB" id="A0A3L5TTX6"/>
<dbReference type="Proteomes" id="UP000266721">
    <property type="component" value="Unassembled WGS sequence"/>
</dbReference>
<feature type="non-terminal residue" evidence="2">
    <location>
        <position position="208"/>
    </location>
</feature>